<dbReference type="EMBL" id="BAAAUT010000005">
    <property type="protein sequence ID" value="GAA3120129.1"/>
    <property type="molecule type" value="Genomic_DNA"/>
</dbReference>
<evidence type="ECO:0000313" key="2">
    <source>
        <dbReference type="EMBL" id="GAA3120129.1"/>
    </source>
</evidence>
<dbReference type="Proteomes" id="UP001500320">
    <property type="component" value="Unassembled WGS sequence"/>
</dbReference>
<organism evidence="2 3">
    <name type="scientific">Planomonospora alba</name>
    <dbReference type="NCBI Taxonomy" id="161354"/>
    <lineage>
        <taxon>Bacteria</taxon>
        <taxon>Bacillati</taxon>
        <taxon>Actinomycetota</taxon>
        <taxon>Actinomycetes</taxon>
        <taxon>Streptosporangiales</taxon>
        <taxon>Streptosporangiaceae</taxon>
        <taxon>Planomonospora</taxon>
    </lineage>
</organism>
<keyword evidence="3" id="KW-1185">Reference proteome</keyword>
<keyword evidence="1" id="KW-0472">Membrane</keyword>
<evidence type="ECO:0000313" key="3">
    <source>
        <dbReference type="Proteomes" id="UP001500320"/>
    </source>
</evidence>
<proteinExistence type="predicted"/>
<reference evidence="3" key="1">
    <citation type="journal article" date="2019" name="Int. J. Syst. Evol. Microbiol.">
        <title>The Global Catalogue of Microorganisms (GCM) 10K type strain sequencing project: providing services to taxonomists for standard genome sequencing and annotation.</title>
        <authorList>
            <consortium name="The Broad Institute Genomics Platform"/>
            <consortium name="The Broad Institute Genome Sequencing Center for Infectious Disease"/>
            <person name="Wu L."/>
            <person name="Ma J."/>
        </authorList>
    </citation>
    <scope>NUCLEOTIDE SEQUENCE [LARGE SCALE GENOMIC DNA]</scope>
    <source>
        <strain evidence="3">JCM 9373</strain>
    </source>
</reference>
<evidence type="ECO:0000256" key="1">
    <source>
        <dbReference type="SAM" id="Phobius"/>
    </source>
</evidence>
<dbReference type="RefSeq" id="WP_344856111.1">
    <property type="nucleotide sequence ID" value="NZ_BAAAUT010000005.1"/>
</dbReference>
<keyword evidence="1" id="KW-0812">Transmembrane</keyword>
<comment type="caution">
    <text evidence="2">The sequence shown here is derived from an EMBL/GenBank/DDBJ whole genome shotgun (WGS) entry which is preliminary data.</text>
</comment>
<gene>
    <name evidence="2" type="ORF">GCM10010466_08690</name>
</gene>
<feature type="transmembrane region" description="Helical" evidence="1">
    <location>
        <begin position="40"/>
        <end position="62"/>
    </location>
</feature>
<protein>
    <submittedName>
        <fullName evidence="2">Uncharacterized protein</fullName>
    </submittedName>
</protein>
<sequence length="70" mass="7770">MRKHLPPEAAYWTARVDLLRDRLARLREDPERGAMSAETMIIIAALALVALTVMGIVTAKIVEKANQISL</sequence>
<keyword evidence="1" id="KW-1133">Transmembrane helix</keyword>
<name>A0ABP6MN48_9ACTN</name>
<accession>A0ABP6MN48</accession>